<dbReference type="InterPro" id="IPR011465">
    <property type="entry name" value="DUF1571"/>
</dbReference>
<sequence length="313" mass="34524">MVLTVTEALSSTSDQRRQWVWLMALSLATAGLTVMATSLASSRAESATPVAVAPPQATGSEIAASESGRTEEVSMAEMLQLANTALAETNAHLDDYTARLIKQEQDRSGVLQPASEISLKVVTRHAGGTPGGPLKVYLRFESPSNIRGREVIWVEDQNDGKMQVREAGMVGAMMTVSLPPEGFLAMQGQRYPIAEIGLTRLLEKLIERGGEDRDDPHVRVFKTEGYPFDGRSLTHLRIERSQPTGRENDFAVAELVLDQPQNVVVSYRSFDWPKPNSDQRPLIESYEYHDLQTNVGLTARDFDTANPEYSFAK</sequence>
<dbReference type="AlphaFoldDB" id="A0A5C6C634"/>
<keyword evidence="2" id="KW-1133">Transmembrane helix</keyword>
<organism evidence="3 4">
    <name type="scientific">Allorhodopirellula heiligendammensis</name>
    <dbReference type="NCBI Taxonomy" id="2714739"/>
    <lineage>
        <taxon>Bacteria</taxon>
        <taxon>Pseudomonadati</taxon>
        <taxon>Planctomycetota</taxon>
        <taxon>Planctomycetia</taxon>
        <taxon>Pirellulales</taxon>
        <taxon>Pirellulaceae</taxon>
        <taxon>Allorhodopirellula</taxon>
    </lineage>
</organism>
<evidence type="ECO:0000313" key="3">
    <source>
        <dbReference type="EMBL" id="TWU18971.1"/>
    </source>
</evidence>
<gene>
    <name evidence="3" type="ORF">Poly21_11420</name>
</gene>
<name>A0A5C6C634_9BACT</name>
<dbReference type="OrthoDB" id="5456309at2"/>
<reference evidence="3 4" key="1">
    <citation type="journal article" date="2020" name="Antonie Van Leeuwenhoek">
        <title>Rhodopirellula heiligendammensis sp. nov., Rhodopirellula pilleata sp. nov., and Rhodopirellula solitaria sp. nov. isolated from natural or artificial marine surfaces in Northern Germany and California, USA, and emended description of the genus Rhodopirellula.</title>
        <authorList>
            <person name="Kallscheuer N."/>
            <person name="Wiegand S."/>
            <person name="Jogler M."/>
            <person name="Boedeker C."/>
            <person name="Peeters S.H."/>
            <person name="Rast P."/>
            <person name="Heuer A."/>
            <person name="Jetten M.S.M."/>
            <person name="Rohde M."/>
            <person name="Jogler C."/>
        </authorList>
    </citation>
    <scope>NUCLEOTIDE SEQUENCE [LARGE SCALE GENOMIC DNA]</scope>
    <source>
        <strain evidence="3 4">Poly21</strain>
    </source>
</reference>
<dbReference type="Proteomes" id="UP000319908">
    <property type="component" value="Unassembled WGS sequence"/>
</dbReference>
<evidence type="ECO:0000256" key="2">
    <source>
        <dbReference type="SAM" id="Phobius"/>
    </source>
</evidence>
<evidence type="ECO:0000256" key="1">
    <source>
        <dbReference type="SAM" id="MobiDB-lite"/>
    </source>
</evidence>
<accession>A0A5C6C634</accession>
<comment type="caution">
    <text evidence="3">The sequence shown here is derived from an EMBL/GenBank/DDBJ whole genome shotgun (WGS) entry which is preliminary data.</text>
</comment>
<evidence type="ECO:0000313" key="4">
    <source>
        <dbReference type="Proteomes" id="UP000319908"/>
    </source>
</evidence>
<keyword evidence="2" id="KW-0812">Transmembrane</keyword>
<keyword evidence="2" id="KW-0472">Membrane</keyword>
<dbReference type="EMBL" id="SJPU01000001">
    <property type="protein sequence ID" value="TWU18971.1"/>
    <property type="molecule type" value="Genomic_DNA"/>
</dbReference>
<protein>
    <submittedName>
        <fullName evidence="3">Uncharacterized protein</fullName>
    </submittedName>
</protein>
<feature type="region of interest" description="Disordered" evidence="1">
    <location>
        <begin position="46"/>
        <end position="69"/>
    </location>
</feature>
<keyword evidence="4" id="KW-1185">Reference proteome</keyword>
<feature type="transmembrane region" description="Helical" evidence="2">
    <location>
        <begin position="20"/>
        <end position="40"/>
    </location>
</feature>
<dbReference type="RefSeq" id="WP_146405899.1">
    <property type="nucleotide sequence ID" value="NZ_SJPU01000001.1"/>
</dbReference>
<feature type="compositionally biased region" description="Low complexity" evidence="1">
    <location>
        <begin position="47"/>
        <end position="58"/>
    </location>
</feature>
<dbReference type="Pfam" id="PF07608">
    <property type="entry name" value="DUF1571"/>
    <property type="match status" value="1"/>
</dbReference>
<proteinExistence type="predicted"/>